<organism evidence="1">
    <name type="scientific">viral metagenome</name>
    <dbReference type="NCBI Taxonomy" id="1070528"/>
    <lineage>
        <taxon>unclassified sequences</taxon>
        <taxon>metagenomes</taxon>
        <taxon>organismal metagenomes</taxon>
    </lineage>
</organism>
<reference evidence="1" key="1">
    <citation type="submission" date="2020-03" db="EMBL/GenBank/DDBJ databases">
        <title>The deep terrestrial virosphere.</title>
        <authorList>
            <person name="Holmfeldt K."/>
            <person name="Nilsson E."/>
            <person name="Simone D."/>
            <person name="Lopez-Fernandez M."/>
            <person name="Wu X."/>
            <person name="de Brujin I."/>
            <person name="Lundin D."/>
            <person name="Andersson A."/>
            <person name="Bertilsson S."/>
            <person name="Dopson M."/>
        </authorList>
    </citation>
    <scope>NUCLEOTIDE SEQUENCE</scope>
    <source>
        <strain evidence="1">TM448A00186</strain>
        <strain evidence="2">TM448B01012</strain>
    </source>
</reference>
<evidence type="ECO:0000313" key="2">
    <source>
        <dbReference type="EMBL" id="QJH97458.1"/>
    </source>
</evidence>
<gene>
    <name evidence="1" type="ORF">TM448A00186_0055</name>
    <name evidence="2" type="ORF">TM448B01012_0023</name>
</gene>
<proteinExistence type="predicted"/>
<dbReference type="AlphaFoldDB" id="A0A6H1ZB62"/>
<sequence length="69" mass="8022">MKKQRCCWCGTLKKRGVGKSSMLSAPGFGHRFYWNCGCLDNYSFHEFTERLFEEGKNYPDSFKGLISRS</sequence>
<evidence type="ECO:0000313" key="1">
    <source>
        <dbReference type="EMBL" id="QJA45143.1"/>
    </source>
</evidence>
<name>A0A6H1ZB62_9ZZZZ</name>
<protein>
    <submittedName>
        <fullName evidence="1">Uncharacterized protein</fullName>
    </submittedName>
</protein>
<dbReference type="EMBL" id="MT143986">
    <property type="protein sequence ID" value="QJA45143.1"/>
    <property type="molecule type" value="Genomic_DNA"/>
</dbReference>
<dbReference type="EMBL" id="MT144687">
    <property type="protein sequence ID" value="QJH97458.1"/>
    <property type="molecule type" value="Genomic_DNA"/>
</dbReference>
<accession>A0A6H1ZB62</accession>